<organism evidence="1 2">
    <name type="scientific">Candidatus Dojkabacteria bacterium</name>
    <dbReference type="NCBI Taxonomy" id="2099670"/>
    <lineage>
        <taxon>Bacteria</taxon>
        <taxon>Candidatus Dojkabacteria</taxon>
    </lineage>
</organism>
<sequence length="102" mass="12378">MYRRINDPKRKSPYDLIKHFPPPYPVLKFSNPEIEQEVRLVLTAKVKESQDPSSDNYTKFFPKPYPVLQFNDPKKEREFLLSVIPSRWLHRKCKKMYPKRKN</sequence>
<name>A0A847D284_9BACT</name>
<gene>
    <name evidence="1" type="ORF">GX656_03000</name>
</gene>
<accession>A0A847D284</accession>
<comment type="caution">
    <text evidence="1">The sequence shown here is derived from an EMBL/GenBank/DDBJ whole genome shotgun (WGS) entry which is preliminary data.</text>
</comment>
<protein>
    <submittedName>
        <fullName evidence="1">Uncharacterized protein</fullName>
    </submittedName>
</protein>
<dbReference type="EMBL" id="JAAZBX010000011">
    <property type="protein sequence ID" value="NLD25583.1"/>
    <property type="molecule type" value="Genomic_DNA"/>
</dbReference>
<reference evidence="1 2" key="1">
    <citation type="journal article" date="2020" name="Biotechnol. Biofuels">
        <title>New insights from the biogas microbiome by comprehensive genome-resolved metagenomics of nearly 1600 species originating from multiple anaerobic digesters.</title>
        <authorList>
            <person name="Campanaro S."/>
            <person name="Treu L."/>
            <person name="Rodriguez-R L.M."/>
            <person name="Kovalovszki A."/>
            <person name="Ziels R.M."/>
            <person name="Maus I."/>
            <person name="Zhu X."/>
            <person name="Kougias P.G."/>
            <person name="Basile A."/>
            <person name="Luo G."/>
            <person name="Schluter A."/>
            <person name="Konstantinidis K.T."/>
            <person name="Angelidaki I."/>
        </authorList>
    </citation>
    <scope>NUCLEOTIDE SEQUENCE [LARGE SCALE GENOMIC DNA]</scope>
    <source>
        <strain evidence="1">AS06rmzACSIP_65</strain>
    </source>
</reference>
<evidence type="ECO:0000313" key="2">
    <source>
        <dbReference type="Proteomes" id="UP000545876"/>
    </source>
</evidence>
<evidence type="ECO:0000313" key="1">
    <source>
        <dbReference type="EMBL" id="NLD25583.1"/>
    </source>
</evidence>
<proteinExistence type="predicted"/>
<dbReference type="Proteomes" id="UP000545876">
    <property type="component" value="Unassembled WGS sequence"/>
</dbReference>
<dbReference type="AlphaFoldDB" id="A0A847D284"/>